<keyword evidence="1" id="KW-0812">Transmembrane</keyword>
<accession>A0ABT6N6A1</accession>
<keyword evidence="3" id="KW-1185">Reference proteome</keyword>
<sequence length="67" mass="7148">MNDRLFVVLLASVAVLVAIAGGRGACRDAIARRYVWAAVDAVAMLSGAGLLGLIAYMVWWANDNRIV</sequence>
<dbReference type="RefSeq" id="WP_281045994.1">
    <property type="nucleotide sequence ID" value="NZ_JARYGZ010000003.1"/>
</dbReference>
<comment type="caution">
    <text evidence="2">The sequence shown here is derived from an EMBL/GenBank/DDBJ whole genome shotgun (WGS) entry which is preliminary data.</text>
</comment>
<reference evidence="2" key="1">
    <citation type="submission" date="2023-04" db="EMBL/GenBank/DDBJ databases">
        <title>Sphingomonas sp. MAHUQ-71 isolated from rice field.</title>
        <authorList>
            <person name="Huq M.A."/>
        </authorList>
    </citation>
    <scope>NUCLEOTIDE SEQUENCE</scope>
    <source>
        <strain evidence="2">MAHUQ-71</strain>
    </source>
</reference>
<organism evidence="2 3">
    <name type="scientific">Sphingomonas oryzagri</name>
    <dbReference type="NCBI Taxonomy" id="3042314"/>
    <lineage>
        <taxon>Bacteria</taxon>
        <taxon>Pseudomonadati</taxon>
        <taxon>Pseudomonadota</taxon>
        <taxon>Alphaproteobacteria</taxon>
        <taxon>Sphingomonadales</taxon>
        <taxon>Sphingomonadaceae</taxon>
        <taxon>Sphingomonas</taxon>
    </lineage>
</organism>
<evidence type="ECO:0000256" key="1">
    <source>
        <dbReference type="SAM" id="Phobius"/>
    </source>
</evidence>
<keyword evidence="1" id="KW-0472">Membrane</keyword>
<protein>
    <submittedName>
        <fullName evidence="2">Uncharacterized protein</fullName>
    </submittedName>
</protein>
<feature type="transmembrane region" description="Helical" evidence="1">
    <location>
        <begin position="34"/>
        <end position="59"/>
    </location>
</feature>
<proteinExistence type="predicted"/>
<dbReference type="EMBL" id="JARYGZ010000003">
    <property type="protein sequence ID" value="MDH7640644.1"/>
    <property type="molecule type" value="Genomic_DNA"/>
</dbReference>
<gene>
    <name evidence="2" type="ORF">QGN17_18065</name>
</gene>
<evidence type="ECO:0000313" key="3">
    <source>
        <dbReference type="Proteomes" id="UP001160625"/>
    </source>
</evidence>
<dbReference type="Proteomes" id="UP001160625">
    <property type="component" value="Unassembled WGS sequence"/>
</dbReference>
<evidence type="ECO:0000313" key="2">
    <source>
        <dbReference type="EMBL" id="MDH7640644.1"/>
    </source>
</evidence>
<keyword evidence="1" id="KW-1133">Transmembrane helix</keyword>
<name>A0ABT6N6A1_9SPHN</name>